<dbReference type="InterPro" id="IPR016032">
    <property type="entry name" value="Sig_transdc_resp-reg_C-effctor"/>
</dbReference>
<dbReference type="Gene3D" id="1.10.10.10">
    <property type="entry name" value="Winged helix-like DNA-binding domain superfamily/Winged helix DNA-binding domain"/>
    <property type="match status" value="1"/>
</dbReference>
<keyword evidence="4" id="KW-1185">Reference proteome</keyword>
<evidence type="ECO:0000259" key="2">
    <source>
        <dbReference type="PROSITE" id="PS50043"/>
    </source>
</evidence>
<sequence>MIETICIISDSNLVRAYLEGSLAEAACTISSLEDASRFETEDPGPGEIVVWEVSCARRCGAVLDRLKSRGVALDKVILLLRGETLAVELHRFVRDIGAILGPDTPVEVLKQVLHPVQAGACVLPRRLLGEILPAHPAVAAFPETVQHLTNQERVILQRLSVGNCNKTIASELNITDGTVRVHVRSILRKLGVRNRTEAALYAGQFGSVA</sequence>
<dbReference type="SUPFAM" id="SSF46894">
    <property type="entry name" value="C-terminal effector domain of the bipartite response regulators"/>
    <property type="match status" value="1"/>
</dbReference>
<dbReference type="PANTHER" id="PTHR43214">
    <property type="entry name" value="TWO-COMPONENT RESPONSE REGULATOR"/>
    <property type="match status" value="1"/>
</dbReference>
<comment type="caution">
    <text evidence="3">The sequence shown here is derived from an EMBL/GenBank/DDBJ whole genome shotgun (WGS) entry which is preliminary data.</text>
</comment>
<dbReference type="GO" id="GO:0006355">
    <property type="term" value="P:regulation of DNA-templated transcription"/>
    <property type="evidence" value="ECO:0007669"/>
    <property type="project" value="InterPro"/>
</dbReference>
<dbReference type="EMBL" id="QKZL01000019">
    <property type="protein sequence ID" value="PZX13106.1"/>
    <property type="molecule type" value="Genomic_DNA"/>
</dbReference>
<evidence type="ECO:0000256" key="1">
    <source>
        <dbReference type="ARBA" id="ARBA00023125"/>
    </source>
</evidence>
<reference evidence="3 4" key="1">
    <citation type="submission" date="2018-06" db="EMBL/GenBank/DDBJ databases">
        <title>Genomic Encyclopedia of Archaeal and Bacterial Type Strains, Phase II (KMG-II): from individual species to whole genera.</title>
        <authorList>
            <person name="Goeker M."/>
        </authorList>
    </citation>
    <scope>NUCLEOTIDE SEQUENCE [LARGE SCALE GENOMIC DNA]</scope>
    <source>
        <strain evidence="3 4">DSM 22009</strain>
    </source>
</reference>
<keyword evidence="1" id="KW-0238">DNA-binding</keyword>
<proteinExistence type="predicted"/>
<dbReference type="AlphaFoldDB" id="A0A2W7NIT8"/>
<protein>
    <submittedName>
        <fullName evidence="3">LuxR family two component transcriptional regulator</fullName>
    </submittedName>
</protein>
<organism evidence="3 4">
    <name type="scientific">Palleronia aestuarii</name>
    <dbReference type="NCBI Taxonomy" id="568105"/>
    <lineage>
        <taxon>Bacteria</taxon>
        <taxon>Pseudomonadati</taxon>
        <taxon>Pseudomonadota</taxon>
        <taxon>Alphaproteobacteria</taxon>
        <taxon>Rhodobacterales</taxon>
        <taxon>Roseobacteraceae</taxon>
        <taxon>Palleronia</taxon>
    </lineage>
</organism>
<name>A0A2W7NIT8_9RHOB</name>
<dbReference type="PROSITE" id="PS00622">
    <property type="entry name" value="HTH_LUXR_1"/>
    <property type="match status" value="1"/>
</dbReference>
<evidence type="ECO:0000313" key="4">
    <source>
        <dbReference type="Proteomes" id="UP000248916"/>
    </source>
</evidence>
<dbReference type="Pfam" id="PF00196">
    <property type="entry name" value="GerE"/>
    <property type="match status" value="1"/>
</dbReference>
<dbReference type="RefSeq" id="WP_111538405.1">
    <property type="nucleotide sequence ID" value="NZ_QKZL01000019.1"/>
</dbReference>
<dbReference type="PROSITE" id="PS50043">
    <property type="entry name" value="HTH_LUXR_2"/>
    <property type="match status" value="1"/>
</dbReference>
<dbReference type="InterPro" id="IPR039420">
    <property type="entry name" value="WalR-like"/>
</dbReference>
<dbReference type="CDD" id="cd06170">
    <property type="entry name" value="LuxR_C_like"/>
    <property type="match status" value="1"/>
</dbReference>
<gene>
    <name evidence="3" type="ORF">LX81_03334</name>
</gene>
<dbReference type="Proteomes" id="UP000248916">
    <property type="component" value="Unassembled WGS sequence"/>
</dbReference>
<feature type="domain" description="HTH luxR-type" evidence="2">
    <location>
        <begin position="141"/>
        <end position="206"/>
    </location>
</feature>
<dbReference type="GO" id="GO:0003677">
    <property type="term" value="F:DNA binding"/>
    <property type="evidence" value="ECO:0007669"/>
    <property type="project" value="UniProtKB-KW"/>
</dbReference>
<dbReference type="InterPro" id="IPR000792">
    <property type="entry name" value="Tscrpt_reg_LuxR_C"/>
</dbReference>
<dbReference type="InterPro" id="IPR036388">
    <property type="entry name" value="WH-like_DNA-bd_sf"/>
</dbReference>
<dbReference type="OrthoDB" id="9810375at2"/>
<evidence type="ECO:0000313" key="3">
    <source>
        <dbReference type="EMBL" id="PZX13106.1"/>
    </source>
</evidence>
<dbReference type="PRINTS" id="PR00038">
    <property type="entry name" value="HTHLUXR"/>
</dbReference>
<dbReference type="SMART" id="SM00421">
    <property type="entry name" value="HTH_LUXR"/>
    <property type="match status" value="1"/>
</dbReference>
<accession>A0A2W7NIT8</accession>